<evidence type="ECO:0000313" key="2">
    <source>
        <dbReference type="Proteomes" id="UP000005239"/>
    </source>
</evidence>
<gene>
    <name evidence="1" type="primary">WBGene00284663</name>
</gene>
<organism evidence="1 2">
    <name type="scientific">Pristionchus pacificus</name>
    <name type="common">Parasitic nematode worm</name>
    <dbReference type="NCBI Taxonomy" id="54126"/>
    <lineage>
        <taxon>Eukaryota</taxon>
        <taxon>Metazoa</taxon>
        <taxon>Ecdysozoa</taxon>
        <taxon>Nematoda</taxon>
        <taxon>Chromadorea</taxon>
        <taxon>Rhabditida</taxon>
        <taxon>Rhabditina</taxon>
        <taxon>Diplogasteromorpha</taxon>
        <taxon>Diplogasteroidea</taxon>
        <taxon>Neodiplogasteridae</taxon>
        <taxon>Pristionchus</taxon>
    </lineage>
</organism>
<proteinExistence type="predicted"/>
<dbReference type="EnsemblMetazoa" id="PPA46294.1">
    <property type="protein sequence ID" value="PPA46294.1"/>
    <property type="gene ID" value="WBGene00284663"/>
</dbReference>
<accession>A0A2A6CH28</accession>
<reference evidence="2" key="1">
    <citation type="journal article" date="2008" name="Nat. Genet.">
        <title>The Pristionchus pacificus genome provides a unique perspective on nematode lifestyle and parasitism.</title>
        <authorList>
            <person name="Dieterich C."/>
            <person name="Clifton S.W."/>
            <person name="Schuster L.N."/>
            <person name="Chinwalla A."/>
            <person name="Delehaunty K."/>
            <person name="Dinkelacker I."/>
            <person name="Fulton L."/>
            <person name="Fulton R."/>
            <person name="Godfrey J."/>
            <person name="Minx P."/>
            <person name="Mitreva M."/>
            <person name="Roeseler W."/>
            <person name="Tian H."/>
            <person name="Witte H."/>
            <person name="Yang S.P."/>
            <person name="Wilson R.K."/>
            <person name="Sommer R.J."/>
        </authorList>
    </citation>
    <scope>NUCLEOTIDE SEQUENCE [LARGE SCALE GENOMIC DNA]</scope>
    <source>
        <strain evidence="2">PS312</strain>
    </source>
</reference>
<evidence type="ECO:0000313" key="1">
    <source>
        <dbReference type="EnsemblMetazoa" id="PPA46294.1"/>
    </source>
</evidence>
<reference evidence="1" key="2">
    <citation type="submission" date="2022-06" db="UniProtKB">
        <authorList>
            <consortium name="EnsemblMetazoa"/>
        </authorList>
    </citation>
    <scope>IDENTIFICATION</scope>
    <source>
        <strain evidence="1">PS312</strain>
    </source>
</reference>
<accession>A0A8R1Z6T5</accession>
<dbReference type="AlphaFoldDB" id="A0A2A6CH28"/>
<dbReference type="Proteomes" id="UP000005239">
    <property type="component" value="Unassembled WGS sequence"/>
</dbReference>
<protein>
    <submittedName>
        <fullName evidence="1">Uncharacterized protein</fullName>
    </submittedName>
</protein>
<name>A0A2A6CH28_PRIPA</name>
<keyword evidence="2" id="KW-1185">Reference proteome</keyword>
<sequence length="251" mass="27694">MCEFVIKTSMISSDDSPTTGSKVLSSTSTALVVPRNRSNSDEDKGGRFEVDKKGFLLHRALLEVATLHEIAGFDKGNTHIFKFVCGRFVHETGGVLGESVVELEIRLMCIIIDQFLETDLHSVRRVQSHQVLELIRVSGIGSGIGEDEDGRLDGSITYREILKICLELRELLHRRGYTSSHCFPVISSGQKQKLVSVSFAYSRLPPLKHSVVGMVGTPVGGPTVGVWSSASYDSSLNEIQNKFRWRGEKIG</sequence>